<dbReference type="Pfam" id="PF05000">
    <property type="entry name" value="RNA_pol_Rpb1_4"/>
    <property type="match status" value="1"/>
</dbReference>
<dbReference type="InterPro" id="IPR007080">
    <property type="entry name" value="RNA_pol_Rpb1_1"/>
</dbReference>
<feature type="compositionally biased region" description="Basic and acidic residues" evidence="12">
    <location>
        <begin position="184"/>
        <end position="196"/>
    </location>
</feature>
<organism evidence="14 15">
    <name type="scientific">Babesia gibsoni</name>
    <dbReference type="NCBI Taxonomy" id="33632"/>
    <lineage>
        <taxon>Eukaryota</taxon>
        <taxon>Sar</taxon>
        <taxon>Alveolata</taxon>
        <taxon>Apicomplexa</taxon>
        <taxon>Aconoidasida</taxon>
        <taxon>Piroplasmida</taxon>
        <taxon>Babesiidae</taxon>
        <taxon>Babesia</taxon>
    </lineage>
</organism>
<keyword evidence="5 11" id="KW-0548">Nucleotidyltransferase</keyword>
<dbReference type="InterPro" id="IPR007081">
    <property type="entry name" value="RNA_pol_Rpb1_5"/>
</dbReference>
<dbReference type="Gene3D" id="3.30.1490.180">
    <property type="entry name" value="RNA polymerase ii"/>
    <property type="match status" value="1"/>
</dbReference>
<name>A0AAD8PDH8_BABGI</name>
<keyword evidence="9 11" id="KW-0804">Transcription</keyword>
<dbReference type="Gene3D" id="6.20.50.80">
    <property type="match status" value="1"/>
</dbReference>
<comment type="similarity">
    <text evidence="2 11">Belongs to the RNA polymerase beta' chain family.</text>
</comment>
<evidence type="ECO:0000256" key="4">
    <source>
        <dbReference type="ARBA" id="ARBA00022679"/>
    </source>
</evidence>
<feature type="compositionally biased region" description="Basic and acidic residues" evidence="12">
    <location>
        <begin position="142"/>
        <end position="153"/>
    </location>
</feature>
<dbReference type="FunFam" id="2.40.40.20:FF:000019">
    <property type="entry name" value="DNA-directed RNA polymerase II subunit RPB1"/>
    <property type="match status" value="1"/>
</dbReference>
<dbReference type="PANTHER" id="PTHR19376">
    <property type="entry name" value="DNA-DIRECTED RNA POLYMERASE"/>
    <property type="match status" value="1"/>
</dbReference>
<evidence type="ECO:0000256" key="6">
    <source>
        <dbReference type="ARBA" id="ARBA00022723"/>
    </source>
</evidence>
<sequence length="2045" mass="227699">MLKYDTAVSTEVSGLSFELLPSDAIRKLSVSEINNPERHGSDCAEKSCIHDTALGGSDISNICSTCNEVAACDGHLGHIEFPLPLYHPLFLAKLSKILKSMCLYCKKLKYQKHRVVKFIKLFGLIEAGLMSEMLLFDKSFPDNEGEKQSDSRRLSGWINNTDAAPSSLPSPPRKKKGSKGSESSSERRGKAEQSAEKRQFLDSIMRKLKLYKGSSESNINVDSMDEAVKRQLVEIDQDIPASGVQTPDVAQPKRAKSINDMPVATKMKDVIHVDFNLWNEVRNRFFNDASAVTQCPHCGRKDMLTVRPSNDFSSIEISWPHDVEGPPIVDNLSSYTNDMENEVEEESLTRDAMDSAKQGVDVTIVNKLSSTGKSIRSFQAQAFHIIPFLKSLFAHNSVIMGYLFPQSRKVGWKLFIMFCMGVPANRFRPPLLTAERQIALHARSSALLDIILAKEILRVILQIGSDENLSRCMKDNDYVASMFGSVDPRQLQNFRDFIGDSGSDFNAAVLSSTQALQRKVSAYTDSSKGVTPMNAQKSFLRPGIKQSLEHKEGTVRQNMLGKRVNYAARTVIAPDCFLEPNQMGIPLMFATELTIPENVTAYNVNLLRRLLVNGPKIYPGANFYRDENGKLYNLGALSFSERKAKAKLLLTDNADGKLPRVVYRHVLDGDVVLMNRQPTLHKPGIMGHFVKVLTNQKIFRLNYVNCNTYNADFDGDEMNLHLPQDPLARSEAQLITNADCHFTVPKDGQPIRGLIQDHCLGGAYLTCRDTFLTKEQYFTLVYVAVQSFFKWHRTVYIKPDEDRKVMHDGFKLDLHLHQLTKRLKVLSDPYARRCASANSEIHIEPPAIMFPRALWTGKQVITTLLKTMVDGIARGLHSTDVKFLRNYKGINLLSKSKTPGDSWGGAFDGNREEGNIIIQNSELLQGVLDKSQFGASSYGLTHLVYELLGPRASGCLLNSFSYLFTSFLRMHGATCSPKDFILTSSAEVHRNRILRRIRNCGIHLQAMFISAISNSADNRDMKKSDDAKGVLNAAALEVFQQMYADLKQYPQLTSKLKKMPVTTVEDVEKVLTVLVGHLDGKPLEFAQRKDICSVIGRTVERLCNIPELRGYVLGQIPSLVRPSDDNTTGIDTFVKKHFPSWHKTYDGDGKVARSSDDLIYKLGDSGEACTEMYRLINMQFKGNEHAFYRMFDRFFQSNITGASSDVSSIVDNTLLKFPSNGFAGMVYTGAKGSKVNFSMICTFLAQQTLEGRRVPVMPSLRTLPSFAFGDLGSRAGGFITDRFLTGLRPQEYFFHCMSGREGLVDTCVKTAKSGYLQRCILKAMEDVICCYDSTVRSADGTVIQFAYGEDGIDVQKSAYLSRPNDIIQNAPLIKPGQKDELSPKAIDQLAEVFGNGVDNIEHQKTLYQHYLRAQCEPGEAVGVIAGQSIGEPATQMTLNTFHLAGHGATNVTLGIPRLVEILQTTGNASTPYFSAPIIGNTDDIISKNAQFAINALRTVPLTDVIHSVAVEEDVYIDSSGETYYEYEASVQFENLSHFRRAVGSIKSFDILRLTAHCLLNGFLKKVTGLMIVTMDSNVPYEVSDNTDYLNECWRRIVLQEHVHKKDKLSERIRKMALSAGGSSSAVGTTSTSKVSIYTGEGLEIMTSSQKLDDEGVNASNQNDYENEEVIGTIAEDDDDPDLDTNSDKESSDPESSDEDDRRETSLSAADESSTSDAEEVTLIDANDMPAPAHSGVHKDGSPRRVNGEQTPAYPKMAVVDESSEDCPYSKQKDSMYQGFERDVKIGKQNLNSVNMKVFQFAKTLRYCPDTGRMTLKFGWPAKKCPYHLNMLPLLKNEISAQILRNSPGVKQARVVCSTENDQETYNLHCDGTNLQRLFLLKEDLVDFNRIQINDVGTVLRYYGVEAARACIVKELQKVFSVYGINVDYRHLSLIADFMTNRGDIRTFNRYGMARHASPLLQMSFESTMKCIIDACERGGYDNLGTPAGSIIVGRPIMLGGGLCKVLPYIKLKSNGYNQSNYPSSAVDYEISKSRGLGVDSFVLDN</sequence>
<dbReference type="Gene3D" id="2.40.40.20">
    <property type="match status" value="1"/>
</dbReference>
<feature type="compositionally biased region" description="Acidic residues" evidence="12">
    <location>
        <begin position="1671"/>
        <end position="1684"/>
    </location>
</feature>
<evidence type="ECO:0000256" key="5">
    <source>
        <dbReference type="ARBA" id="ARBA00022695"/>
    </source>
</evidence>
<evidence type="ECO:0000256" key="2">
    <source>
        <dbReference type="ARBA" id="ARBA00006460"/>
    </source>
</evidence>
<dbReference type="InterPro" id="IPR000722">
    <property type="entry name" value="RNA_pol_asu"/>
</dbReference>
<comment type="function">
    <text evidence="11">DNA-dependent RNA polymerase catalyzes the transcription of DNA into RNA using the four ribonucleoside triphosphates as substrates.</text>
</comment>
<feature type="domain" description="RNA polymerase N-terminal" evidence="13">
    <location>
        <begin position="413"/>
        <end position="766"/>
    </location>
</feature>
<keyword evidence="6" id="KW-0479">Metal-binding</keyword>
<evidence type="ECO:0000256" key="8">
    <source>
        <dbReference type="ARBA" id="ARBA00022842"/>
    </source>
</evidence>
<dbReference type="InterPro" id="IPR038120">
    <property type="entry name" value="Rpb1_funnel_sf"/>
</dbReference>
<dbReference type="PANTHER" id="PTHR19376:SF11">
    <property type="entry name" value="DNA-DIRECTED RNA POLYMERASE I SUBUNIT RPA1"/>
    <property type="match status" value="1"/>
</dbReference>
<protein>
    <recommendedName>
        <fullName evidence="11">DNA-directed RNA polymerase subunit</fullName>
        <ecNumber evidence="11">2.7.7.6</ecNumber>
    </recommendedName>
</protein>
<dbReference type="EC" id="2.7.7.6" evidence="11"/>
<evidence type="ECO:0000256" key="7">
    <source>
        <dbReference type="ARBA" id="ARBA00022833"/>
    </source>
</evidence>
<keyword evidence="7" id="KW-0862">Zinc</keyword>
<dbReference type="Pfam" id="PF04998">
    <property type="entry name" value="RNA_pol_Rpb1_5"/>
    <property type="match status" value="1"/>
</dbReference>
<feature type="region of interest" description="Disordered" evidence="12">
    <location>
        <begin position="1671"/>
        <end position="1749"/>
    </location>
</feature>
<dbReference type="SMART" id="SM00663">
    <property type="entry name" value="RPOLA_N"/>
    <property type="match status" value="1"/>
</dbReference>
<dbReference type="Gene3D" id="4.10.860.120">
    <property type="entry name" value="RNA polymerase II, clamp domain"/>
    <property type="match status" value="1"/>
</dbReference>
<proteinExistence type="inferred from homology"/>
<dbReference type="Pfam" id="PF04983">
    <property type="entry name" value="RNA_pol_Rpb1_3"/>
    <property type="match status" value="1"/>
</dbReference>
<evidence type="ECO:0000256" key="10">
    <source>
        <dbReference type="ARBA" id="ARBA00023242"/>
    </source>
</evidence>
<comment type="catalytic activity">
    <reaction evidence="11">
        <text>RNA(n) + a ribonucleoside 5'-triphosphate = RNA(n+1) + diphosphate</text>
        <dbReference type="Rhea" id="RHEA:21248"/>
        <dbReference type="Rhea" id="RHEA-COMP:14527"/>
        <dbReference type="Rhea" id="RHEA-COMP:17342"/>
        <dbReference type="ChEBI" id="CHEBI:33019"/>
        <dbReference type="ChEBI" id="CHEBI:61557"/>
        <dbReference type="ChEBI" id="CHEBI:140395"/>
        <dbReference type="EC" id="2.7.7.6"/>
    </reaction>
</comment>
<dbReference type="Gene3D" id="6.10.250.2940">
    <property type="match status" value="1"/>
</dbReference>
<dbReference type="SUPFAM" id="SSF64484">
    <property type="entry name" value="beta and beta-prime subunits of DNA dependent RNA-polymerase"/>
    <property type="match status" value="1"/>
</dbReference>
<dbReference type="GO" id="GO:0003677">
    <property type="term" value="F:DNA binding"/>
    <property type="evidence" value="ECO:0007669"/>
    <property type="project" value="InterPro"/>
</dbReference>
<dbReference type="GO" id="GO:0046872">
    <property type="term" value="F:metal ion binding"/>
    <property type="evidence" value="ECO:0007669"/>
    <property type="project" value="UniProtKB-KW"/>
</dbReference>
<comment type="caution">
    <text evidence="14">The sequence shown here is derived from an EMBL/GenBank/DDBJ whole genome shotgun (WGS) entry which is preliminary data.</text>
</comment>
<evidence type="ECO:0000256" key="9">
    <source>
        <dbReference type="ARBA" id="ARBA00023163"/>
    </source>
</evidence>
<keyword evidence="15" id="KW-1185">Reference proteome</keyword>
<dbReference type="Proteomes" id="UP001230268">
    <property type="component" value="Unassembled WGS sequence"/>
</dbReference>
<dbReference type="GO" id="GO:0003899">
    <property type="term" value="F:DNA-directed RNA polymerase activity"/>
    <property type="evidence" value="ECO:0007669"/>
    <property type="project" value="UniProtKB-EC"/>
</dbReference>
<evidence type="ECO:0000256" key="1">
    <source>
        <dbReference type="ARBA" id="ARBA00004123"/>
    </source>
</evidence>
<evidence type="ECO:0000313" key="14">
    <source>
        <dbReference type="EMBL" id="KAK1443448.1"/>
    </source>
</evidence>
<dbReference type="Pfam" id="PF04997">
    <property type="entry name" value="RNA_pol_Rpb1_1"/>
    <property type="match status" value="1"/>
</dbReference>
<reference evidence="14" key="1">
    <citation type="submission" date="2023-08" db="EMBL/GenBank/DDBJ databases">
        <title>Draft sequence of the Babesia gibsoni genome.</title>
        <authorList>
            <person name="Yamagishi J.Y."/>
            <person name="Xuan X.X."/>
        </authorList>
    </citation>
    <scope>NUCLEOTIDE SEQUENCE</scope>
    <source>
        <strain evidence="14">Azabu</strain>
    </source>
</reference>
<dbReference type="InterPro" id="IPR007066">
    <property type="entry name" value="RNA_pol_Rpb1_3"/>
</dbReference>
<evidence type="ECO:0000256" key="12">
    <source>
        <dbReference type="SAM" id="MobiDB-lite"/>
    </source>
</evidence>
<dbReference type="InterPro" id="IPR006592">
    <property type="entry name" value="RNA_pol_N"/>
</dbReference>
<dbReference type="GO" id="GO:0005736">
    <property type="term" value="C:RNA polymerase I complex"/>
    <property type="evidence" value="ECO:0007669"/>
    <property type="project" value="TreeGrafter"/>
</dbReference>
<dbReference type="InterPro" id="IPR042102">
    <property type="entry name" value="RNA_pol_Rpb1_3_sf"/>
</dbReference>
<keyword evidence="4 11" id="KW-0808">Transferase</keyword>
<dbReference type="InterPro" id="IPR044893">
    <property type="entry name" value="RNA_pol_Rpb1_clamp_domain"/>
</dbReference>
<dbReference type="Pfam" id="PF00623">
    <property type="entry name" value="RNA_pol_Rpb1_2"/>
    <property type="match status" value="1"/>
</dbReference>
<evidence type="ECO:0000256" key="11">
    <source>
        <dbReference type="RuleBase" id="RU004279"/>
    </source>
</evidence>
<keyword evidence="8" id="KW-0460">Magnesium</keyword>
<dbReference type="CDD" id="cd01435">
    <property type="entry name" value="RNAP_I_RPA1_N"/>
    <property type="match status" value="1"/>
</dbReference>
<dbReference type="Gene3D" id="1.10.132.30">
    <property type="match status" value="1"/>
</dbReference>
<dbReference type="EMBL" id="JAVEPI010000002">
    <property type="protein sequence ID" value="KAK1443448.1"/>
    <property type="molecule type" value="Genomic_DNA"/>
</dbReference>
<dbReference type="InterPro" id="IPR045867">
    <property type="entry name" value="DNA-dir_RpoC_beta_prime"/>
</dbReference>
<keyword evidence="10" id="KW-0539">Nucleus</keyword>
<accession>A0AAD8PDH8</accession>
<feature type="compositionally biased region" description="Basic and acidic residues" evidence="12">
    <location>
        <begin position="1736"/>
        <end position="1746"/>
    </location>
</feature>
<dbReference type="GO" id="GO:0006351">
    <property type="term" value="P:DNA-templated transcription"/>
    <property type="evidence" value="ECO:0007669"/>
    <property type="project" value="InterPro"/>
</dbReference>
<feature type="region of interest" description="Disordered" evidence="12">
    <location>
        <begin position="142"/>
        <end position="196"/>
    </location>
</feature>
<evidence type="ECO:0000259" key="13">
    <source>
        <dbReference type="SMART" id="SM00663"/>
    </source>
</evidence>
<gene>
    <name evidence="14" type="ORF">BgAZ_203240</name>
</gene>
<dbReference type="InterPro" id="IPR015699">
    <property type="entry name" value="DNA-dir_RNA_pol1_lsu_N"/>
</dbReference>
<comment type="subcellular location">
    <subcellularLocation>
        <location evidence="1">Nucleus</location>
    </subcellularLocation>
</comment>
<dbReference type="Gene3D" id="1.10.274.100">
    <property type="entry name" value="RNA polymerase Rpb1, domain 3"/>
    <property type="match status" value="1"/>
</dbReference>
<evidence type="ECO:0000313" key="15">
    <source>
        <dbReference type="Proteomes" id="UP001230268"/>
    </source>
</evidence>
<keyword evidence="3 11" id="KW-0240">DNA-directed RNA polymerase</keyword>
<dbReference type="InterPro" id="IPR007083">
    <property type="entry name" value="RNA_pol_Rpb1_4"/>
</dbReference>
<evidence type="ECO:0000256" key="3">
    <source>
        <dbReference type="ARBA" id="ARBA00022478"/>
    </source>
</evidence>
<feature type="compositionally biased region" description="Low complexity" evidence="12">
    <location>
        <begin position="1705"/>
        <end position="1715"/>
    </location>
</feature>